<proteinExistence type="predicted"/>
<protein>
    <submittedName>
        <fullName evidence="1">Uncharacterized protein</fullName>
    </submittedName>
</protein>
<organism evidence="1 2">
    <name type="scientific">Advenella incenata</name>
    <dbReference type="NCBI Taxonomy" id="267800"/>
    <lineage>
        <taxon>Bacteria</taxon>
        <taxon>Pseudomonadati</taxon>
        <taxon>Pseudomonadota</taxon>
        <taxon>Betaproteobacteria</taxon>
        <taxon>Burkholderiales</taxon>
        <taxon>Alcaligenaceae</taxon>
    </lineage>
</organism>
<gene>
    <name evidence="1" type="ORF">EV681_2674</name>
</gene>
<comment type="caution">
    <text evidence="1">The sequence shown here is derived from an EMBL/GenBank/DDBJ whole genome shotgun (WGS) entry which is preliminary data.</text>
</comment>
<dbReference type="EMBL" id="SHKO01000002">
    <property type="protein sequence ID" value="RZT94256.1"/>
    <property type="molecule type" value="Genomic_DNA"/>
</dbReference>
<dbReference type="OrthoDB" id="8673641at2"/>
<dbReference type="Proteomes" id="UP000293398">
    <property type="component" value="Unassembled WGS sequence"/>
</dbReference>
<dbReference type="RefSeq" id="WP_130304235.1">
    <property type="nucleotide sequence ID" value="NZ_SHKO01000002.1"/>
</dbReference>
<evidence type="ECO:0000313" key="1">
    <source>
        <dbReference type="EMBL" id="RZT94256.1"/>
    </source>
</evidence>
<sequence length="861" mass="96124">MNTRAQQRLDNPLASKEFSVCQGDRLRIRVTAISKKAISSQRGLLCRILFFDEKSELIRSNYEGTFSSAVYGQFIYIASTATSKCGDWAKRAIVAPPLAEKVRLVILEGEARLDEIEKITDIQCVSGHLPILESKLPIAEQLPTKLTLRFTEKVLDKDTVLLSVSYLDEDECEIAGPYSGFAFSRRYGYFKYIHRTFLSNIFEICLYAPARTRFVQIRVHPIKGGSTIDCVGSPKLEVYLSYKRAVNDVSWRRIHDSEMIELPLPYNKEQVKICKLLLTYIAHSKDNATGFECRFLCERRQPVINASPSGVSGSFQYLSSTDNKINSHAVNFFVPASAKYVQLHFRVSNNSVLYLHSDVDLRRNTDKSSHRYVLARSVGSQSLNLELNELWSSLLVLSIRSGTNSSEHSCGEASLSFYDSNGGLVPVSFEDQKVIFGQISQFNESTCRLFLCLDNINKTKDKTTRFIAQLTPPRKAVRLTINVNIQANDSQIKISAKISAFDQLIVPRLVSDSYRLIEHNKNMPEYAVKALLKGLVAEFPQDPSMLGFAMNKYYELGDLGAANNVASHILNDVSPAALRYQARLISSEVNLLRNSFVSARENFTYQEKNLVREYSDNLTIALLIGGGILDSSTLDPFSYLSARYPSRVLSQKKGLVITPLGFPGRGETGDPWEVRSSNGFKHYLLNCISSTDLVTITKVNQIDFSVLLCREILKIERPTVIHCVIRGEDYCTVTVALAVARSLSVPLVLEFLDTYISDGASEQNDGSKIADAIVTRQFVCAAAADVIITKSEGLKRCLSSNEIDSEKIFVIPALELNGSTVSPPDSQRNEYQEVYLQAYNYLFIELPKRQGAGAANSACAL</sequence>
<evidence type="ECO:0000313" key="2">
    <source>
        <dbReference type="Proteomes" id="UP000293398"/>
    </source>
</evidence>
<name>A0A4Q7VBN9_9BURK</name>
<reference evidence="1 2" key="1">
    <citation type="submission" date="2019-02" db="EMBL/GenBank/DDBJ databases">
        <title>Genomic Encyclopedia of Type Strains, Phase IV (KMG-IV): sequencing the most valuable type-strain genomes for metagenomic binning, comparative biology and taxonomic classification.</title>
        <authorList>
            <person name="Goeker M."/>
        </authorList>
    </citation>
    <scope>NUCLEOTIDE SEQUENCE [LARGE SCALE GENOMIC DNA]</scope>
    <source>
        <strain evidence="1 2">DSM 23814</strain>
    </source>
</reference>
<keyword evidence="2" id="KW-1185">Reference proteome</keyword>
<dbReference type="AlphaFoldDB" id="A0A4Q7VBN9"/>
<accession>A0A4Q7VBN9</accession>
<dbReference type="Gene3D" id="3.40.50.2000">
    <property type="entry name" value="Glycogen Phosphorylase B"/>
    <property type="match status" value="1"/>
</dbReference>